<dbReference type="AlphaFoldDB" id="A0A2K3MGF4"/>
<reference evidence="2 3" key="2">
    <citation type="journal article" date="2017" name="Front. Plant Sci.">
        <title>Gene Classification and Mining of Molecular Markers Useful in Red Clover (Trifolium pratense) Breeding.</title>
        <authorList>
            <person name="Istvanek J."/>
            <person name="Dluhosova J."/>
            <person name="Dluhos P."/>
            <person name="Patkova L."/>
            <person name="Nedelnik J."/>
            <person name="Repkova J."/>
        </authorList>
    </citation>
    <scope>NUCLEOTIDE SEQUENCE [LARGE SCALE GENOMIC DNA]</scope>
    <source>
        <strain evidence="3">cv. Tatra</strain>
        <tissue evidence="2">Young leaves</tissue>
    </source>
</reference>
<dbReference type="Gene3D" id="3.30.420.10">
    <property type="entry name" value="Ribonuclease H-like superfamily/Ribonuclease H"/>
    <property type="match status" value="1"/>
</dbReference>
<dbReference type="STRING" id="57577.A0A2K3MGF4"/>
<evidence type="ECO:0000259" key="1">
    <source>
        <dbReference type="PROSITE" id="PS50994"/>
    </source>
</evidence>
<accession>A0A2K3MGF4</accession>
<feature type="domain" description="Integrase catalytic" evidence="1">
    <location>
        <begin position="1"/>
        <end position="66"/>
    </location>
</feature>
<dbReference type="InterPro" id="IPR036397">
    <property type="entry name" value="RNaseH_sf"/>
</dbReference>
<evidence type="ECO:0000313" key="2">
    <source>
        <dbReference type="EMBL" id="PNX89890.1"/>
    </source>
</evidence>
<dbReference type="Proteomes" id="UP000236291">
    <property type="component" value="Unassembled WGS sequence"/>
</dbReference>
<dbReference type="GO" id="GO:0015074">
    <property type="term" value="P:DNA integration"/>
    <property type="evidence" value="ECO:0007669"/>
    <property type="project" value="InterPro"/>
</dbReference>
<dbReference type="InterPro" id="IPR012337">
    <property type="entry name" value="RNaseH-like_sf"/>
</dbReference>
<comment type="caution">
    <text evidence="2">The sequence shown here is derived from an EMBL/GenBank/DDBJ whole genome shotgun (WGS) entry which is preliminary data.</text>
</comment>
<organism evidence="2 3">
    <name type="scientific">Trifolium pratense</name>
    <name type="common">Red clover</name>
    <dbReference type="NCBI Taxonomy" id="57577"/>
    <lineage>
        <taxon>Eukaryota</taxon>
        <taxon>Viridiplantae</taxon>
        <taxon>Streptophyta</taxon>
        <taxon>Embryophyta</taxon>
        <taxon>Tracheophyta</taxon>
        <taxon>Spermatophyta</taxon>
        <taxon>Magnoliopsida</taxon>
        <taxon>eudicotyledons</taxon>
        <taxon>Gunneridae</taxon>
        <taxon>Pentapetalae</taxon>
        <taxon>rosids</taxon>
        <taxon>fabids</taxon>
        <taxon>Fabales</taxon>
        <taxon>Fabaceae</taxon>
        <taxon>Papilionoideae</taxon>
        <taxon>50 kb inversion clade</taxon>
        <taxon>NPAAA clade</taxon>
        <taxon>Hologalegina</taxon>
        <taxon>IRL clade</taxon>
        <taxon>Trifolieae</taxon>
        <taxon>Trifolium</taxon>
    </lineage>
</organism>
<proteinExistence type="predicted"/>
<sequence>MSSAYHPETDGQTEVINRCLEGYLRCFASDQPKSWSHWLPWAEYWYNTTYHISIGKTPFEVVYGRSPPNIVRFLSNETKVAAVALELRERDEALNQLKMHLLKAQQQMKNQADKKRRSVQFDVGEWVFLKLRPHRQQSVVKRIYQKLAPRYYGPFQVMERMGAVENNK</sequence>
<dbReference type="InterPro" id="IPR056924">
    <property type="entry name" value="SH3_Tf2-1"/>
</dbReference>
<name>A0A2K3MGF4_TRIPR</name>
<dbReference type="GO" id="GO:0003676">
    <property type="term" value="F:nucleic acid binding"/>
    <property type="evidence" value="ECO:0007669"/>
    <property type="project" value="InterPro"/>
</dbReference>
<dbReference type="Pfam" id="PF24626">
    <property type="entry name" value="SH3_Tf2-1"/>
    <property type="match status" value="1"/>
</dbReference>
<dbReference type="EMBL" id="ASHM01061187">
    <property type="protein sequence ID" value="PNX89890.1"/>
    <property type="molecule type" value="Genomic_DNA"/>
</dbReference>
<dbReference type="InterPro" id="IPR001584">
    <property type="entry name" value="Integrase_cat-core"/>
</dbReference>
<reference evidence="2 3" key="1">
    <citation type="journal article" date="2014" name="Am. J. Bot.">
        <title>Genome assembly and annotation for red clover (Trifolium pratense; Fabaceae).</title>
        <authorList>
            <person name="Istvanek J."/>
            <person name="Jaros M."/>
            <person name="Krenek A."/>
            <person name="Repkova J."/>
        </authorList>
    </citation>
    <scope>NUCLEOTIDE SEQUENCE [LARGE SCALE GENOMIC DNA]</scope>
    <source>
        <strain evidence="3">cv. Tatra</strain>
        <tissue evidence="2">Young leaves</tissue>
    </source>
</reference>
<dbReference type="SUPFAM" id="SSF53098">
    <property type="entry name" value="Ribonuclease H-like"/>
    <property type="match status" value="1"/>
</dbReference>
<dbReference type="PANTHER" id="PTHR45835">
    <property type="entry name" value="YALI0A06105P"/>
    <property type="match status" value="1"/>
</dbReference>
<evidence type="ECO:0000313" key="3">
    <source>
        <dbReference type="Proteomes" id="UP000236291"/>
    </source>
</evidence>
<protein>
    <recommendedName>
        <fullName evidence="1">Integrase catalytic domain-containing protein</fullName>
    </recommendedName>
</protein>
<dbReference type="PANTHER" id="PTHR45835:SF99">
    <property type="entry name" value="CHROMO DOMAIN-CONTAINING PROTEIN-RELATED"/>
    <property type="match status" value="1"/>
</dbReference>
<gene>
    <name evidence="2" type="ORF">L195_g046012</name>
</gene>
<dbReference type="PROSITE" id="PS50994">
    <property type="entry name" value="INTEGRASE"/>
    <property type="match status" value="1"/>
</dbReference>